<dbReference type="EMBL" id="QOVW01000082">
    <property type="protein sequence ID" value="RDB35537.1"/>
    <property type="molecule type" value="Genomic_DNA"/>
</dbReference>
<dbReference type="SMART" id="SM00834">
    <property type="entry name" value="CxxC_CXXC_SSSS"/>
    <property type="match status" value="1"/>
</dbReference>
<dbReference type="InterPro" id="IPR013429">
    <property type="entry name" value="Regulatory_FmdB_Zinc_ribbon"/>
</dbReference>
<comment type="caution">
    <text evidence="2">The sequence shown here is derived from an EMBL/GenBank/DDBJ whole genome shotgun (WGS) entry which is preliminary data.</text>
</comment>
<evidence type="ECO:0000313" key="2">
    <source>
        <dbReference type="EMBL" id="RDB35537.1"/>
    </source>
</evidence>
<accession>A0A369KRS1</accession>
<organism evidence="2 3">
    <name type="scientific">Spirobacillus cienkowskii</name>
    <dbReference type="NCBI Taxonomy" id="495820"/>
    <lineage>
        <taxon>Bacteria</taxon>
        <taxon>Pseudomonadati</taxon>
        <taxon>Bdellovibrionota</taxon>
        <taxon>Oligoflexia</taxon>
        <taxon>Silvanigrellales</taxon>
        <taxon>Spirobacillus</taxon>
    </lineage>
</organism>
<gene>
    <name evidence="2" type="ORF">DCC88_09605</name>
</gene>
<feature type="domain" description="Putative regulatory protein FmdB zinc ribbon" evidence="1">
    <location>
        <begin position="1"/>
        <end position="49"/>
    </location>
</feature>
<dbReference type="Proteomes" id="UP000253934">
    <property type="component" value="Unassembled WGS sequence"/>
</dbReference>
<sequence>MPIYLYEPTIYSDQDSVNECCFFDILQSMHENPLQTCPTCGHAIHRAVTCFSITKPNITSNPNNDPYSAFSKNNDSSAAKAAKIAMRHICKSGCSH</sequence>
<name>A0A369KRS1_9BACT</name>
<dbReference type="AlphaFoldDB" id="A0A369KRS1"/>
<evidence type="ECO:0000259" key="1">
    <source>
        <dbReference type="SMART" id="SM00834"/>
    </source>
</evidence>
<keyword evidence="3" id="KW-1185">Reference proteome</keyword>
<evidence type="ECO:0000313" key="3">
    <source>
        <dbReference type="Proteomes" id="UP000253934"/>
    </source>
</evidence>
<protein>
    <recommendedName>
        <fullName evidence="1">Putative regulatory protein FmdB zinc ribbon domain-containing protein</fullName>
    </recommendedName>
</protein>
<proteinExistence type="predicted"/>
<reference evidence="2" key="1">
    <citation type="submission" date="2018-04" db="EMBL/GenBank/DDBJ databases">
        <title>Draft genome sequence of the Candidatus Spirobacillus cienkowskii, a pathogen of freshwater Daphnia species, reconstructed from hemolymph metagenomic reads.</title>
        <authorList>
            <person name="Bresciani L."/>
            <person name="Lemos L.N."/>
            <person name="Wale N."/>
            <person name="Lin J.Y."/>
            <person name="Fernandes G.R."/>
            <person name="Duffy M.A."/>
            <person name="Rodrigues J.M."/>
        </authorList>
    </citation>
    <scope>NUCLEOTIDE SEQUENCE [LARGE SCALE GENOMIC DNA]</scope>
    <source>
        <strain evidence="2">Binning01</strain>
    </source>
</reference>